<keyword evidence="2" id="KW-1185">Reference proteome</keyword>
<dbReference type="RefSeq" id="WP_204596593.1">
    <property type="nucleotide sequence ID" value="NZ_JAFBDA010000034.1"/>
</dbReference>
<protein>
    <submittedName>
        <fullName evidence="1">Uncharacterized protein</fullName>
    </submittedName>
</protein>
<dbReference type="EMBL" id="JAIKTU010000003">
    <property type="protein sequence ID" value="MBY0754625.1"/>
    <property type="molecule type" value="Genomic_DNA"/>
</dbReference>
<reference evidence="1 2" key="1">
    <citation type="journal article" date="2021" name="Cell Host Microbe">
        <title>in vivo commensal control of Clostridioides difficile virulence.</title>
        <authorList>
            <person name="Girinathan B.P."/>
            <person name="Dibenedetto N."/>
            <person name="Worley J.N."/>
            <person name="Peltier J."/>
            <person name="Arrieta-Ortiz M.L."/>
            <person name="Rupa Christinal Immanuel S."/>
            <person name="Lavin R."/>
            <person name="Delaney M.L."/>
            <person name="Cummins C."/>
            <person name="Hoffmann M."/>
            <person name="Luo Y."/>
            <person name="Gonzalez-Escalona N."/>
            <person name="Allard M."/>
            <person name="Onderdonk A.B."/>
            <person name="Gerber G.K."/>
            <person name="Sonenshein A.L."/>
            <person name="Baliga N."/>
            <person name="Dupuy B."/>
            <person name="Bry L."/>
        </authorList>
    </citation>
    <scope>NUCLEOTIDE SEQUENCE [LARGE SCALE GENOMIC DNA]</scope>
    <source>
        <strain evidence="1 2">DSM 599</strain>
    </source>
</reference>
<name>A0ABS7KV07_CLOSR</name>
<proteinExistence type="predicted"/>
<sequence>MREELLKLIREYKETGNSLNSGLEWMPDNESAKSKIEVINMIVEDLENIVK</sequence>
<gene>
    <name evidence="1" type="ORF">K5V21_04050</name>
</gene>
<comment type="caution">
    <text evidence="1">The sequence shown here is derived from an EMBL/GenBank/DDBJ whole genome shotgun (WGS) entry which is preliminary data.</text>
</comment>
<dbReference type="Proteomes" id="UP001299068">
    <property type="component" value="Unassembled WGS sequence"/>
</dbReference>
<accession>A0ABS7KV07</accession>
<evidence type="ECO:0000313" key="1">
    <source>
        <dbReference type="EMBL" id="MBY0754625.1"/>
    </source>
</evidence>
<organism evidence="1 2">
    <name type="scientific">Clostridium sardiniense</name>
    <name type="common">Clostridium absonum</name>
    <dbReference type="NCBI Taxonomy" id="29369"/>
    <lineage>
        <taxon>Bacteria</taxon>
        <taxon>Bacillati</taxon>
        <taxon>Bacillota</taxon>
        <taxon>Clostridia</taxon>
        <taxon>Eubacteriales</taxon>
        <taxon>Clostridiaceae</taxon>
        <taxon>Clostridium</taxon>
    </lineage>
</organism>
<evidence type="ECO:0000313" key="2">
    <source>
        <dbReference type="Proteomes" id="UP001299068"/>
    </source>
</evidence>